<feature type="compositionally biased region" description="Polar residues" evidence="2">
    <location>
        <begin position="169"/>
        <end position="180"/>
    </location>
</feature>
<gene>
    <name evidence="3" type="primary">7</name>
    <name evidence="3" type="ORF">SEA_BROMDEN_7</name>
</gene>
<feature type="coiled-coil region" evidence="1">
    <location>
        <begin position="79"/>
        <end position="106"/>
    </location>
</feature>
<dbReference type="KEGG" id="vg:63209820"/>
<evidence type="ECO:0000313" key="3">
    <source>
        <dbReference type="EMBL" id="AXH67813.1"/>
    </source>
</evidence>
<reference evidence="4" key="1">
    <citation type="submission" date="2018-07" db="EMBL/GenBank/DDBJ databases">
        <authorList>
            <person name="Quirk P.G."/>
            <person name="Krulwich T.A."/>
        </authorList>
    </citation>
    <scope>NUCLEOTIDE SEQUENCE [LARGE SCALE GENOMIC DNA]</scope>
</reference>
<proteinExistence type="predicted"/>
<evidence type="ECO:0000313" key="4">
    <source>
        <dbReference type="Proteomes" id="UP000258832"/>
    </source>
</evidence>
<dbReference type="Proteomes" id="UP000258832">
    <property type="component" value="Segment"/>
</dbReference>
<protein>
    <submittedName>
        <fullName evidence="3">Scaffolding protein</fullName>
    </submittedName>
</protein>
<organism evidence="3 4">
    <name type="scientific">Mycobacterium phage Bromden</name>
    <dbReference type="NCBI Taxonomy" id="2283252"/>
    <lineage>
        <taxon>Viruses</taxon>
        <taxon>Duplodnaviria</taxon>
        <taxon>Heunggongvirae</taxon>
        <taxon>Uroviricota</taxon>
        <taxon>Caudoviricetes</taxon>
        <taxon>Vilmaviridae</taxon>
        <taxon>Lclasvirinae</taxon>
        <taxon>Bromdenvirus</taxon>
        <taxon>Bromdenvirus bromden</taxon>
    </lineage>
</organism>
<dbReference type="GeneID" id="63209820"/>
<evidence type="ECO:0000256" key="2">
    <source>
        <dbReference type="SAM" id="MobiDB-lite"/>
    </source>
</evidence>
<feature type="compositionally biased region" description="Acidic residues" evidence="2">
    <location>
        <begin position="1"/>
        <end position="13"/>
    </location>
</feature>
<keyword evidence="1" id="KW-0175">Coiled coil</keyword>
<dbReference type="RefSeq" id="YP_010013237.1">
    <property type="nucleotide sequence ID" value="NC_053510.1"/>
</dbReference>
<name>A0A345MBE2_9CAUD</name>
<feature type="region of interest" description="Disordered" evidence="2">
    <location>
        <begin position="1"/>
        <end position="28"/>
    </location>
</feature>
<evidence type="ECO:0000256" key="1">
    <source>
        <dbReference type="SAM" id="Coils"/>
    </source>
</evidence>
<accession>A0A345MBE2</accession>
<dbReference type="EMBL" id="MH576973">
    <property type="protein sequence ID" value="AXH67813.1"/>
    <property type="molecule type" value="Genomic_DNA"/>
</dbReference>
<feature type="region of interest" description="Disordered" evidence="2">
    <location>
        <begin position="117"/>
        <end position="204"/>
    </location>
</feature>
<sequence length="204" mass="22524">MSDLDTDNDDDTTNNDGGDGGNGVVTPENTFKAITSQEDFDKAVARRVARERKKYEGFDDLKAKAEQFDKLEAERGTELDKAVRRAEKAEQELTGLKDKLTKAERNELVRDIADEMGLPKKLAKRVQGDSEEDIRADIEDLLEGLPKSEKKDSAKDDDEKDGKKPPSQSPKQRMTFTATGDESDSGLEVSADDILKDINGGDSQ</sequence>
<keyword evidence="4" id="KW-1185">Reference proteome</keyword>